<evidence type="ECO:0000313" key="2">
    <source>
        <dbReference type="EMBL" id="KIM30649.1"/>
    </source>
</evidence>
<sequence>MTTMQYPGSASEGSGMSGGTGSRRKSSTSSSPDFPSGGYDSAEYGDSPPDSTNRGVSAGSHASHPYSHTPPALESSYAGAPINSGMPYHASGYSSSGAGYTAAAAGPNYPAGSSGSYVYAANGSEYSSPPTRPYPNGQGQQSSTAWRQPSYGFSGSSRPRHSDSPPLSPIDTRSPGYFPSNHREYPLSAVNSGPGPSSPTTPSSVSDSPSTPFSPHYASSPYGGSTHGHSHSHSSSSASGYGQGTHSSLNTGHSGGHFVPTGNDYPIPASPSPYPASHG</sequence>
<keyword evidence="3" id="KW-1185">Reference proteome</keyword>
<dbReference type="AlphaFoldDB" id="A0A0C3BEV6"/>
<name>A0A0C3BEV6_SERVB</name>
<evidence type="ECO:0000313" key="3">
    <source>
        <dbReference type="Proteomes" id="UP000054097"/>
    </source>
</evidence>
<dbReference type="STRING" id="933852.A0A0C3BEV6"/>
<feature type="region of interest" description="Disordered" evidence="1">
    <location>
        <begin position="1"/>
        <end position="279"/>
    </location>
</feature>
<organism evidence="2 3">
    <name type="scientific">Serendipita vermifera MAFF 305830</name>
    <dbReference type="NCBI Taxonomy" id="933852"/>
    <lineage>
        <taxon>Eukaryota</taxon>
        <taxon>Fungi</taxon>
        <taxon>Dikarya</taxon>
        <taxon>Basidiomycota</taxon>
        <taxon>Agaricomycotina</taxon>
        <taxon>Agaricomycetes</taxon>
        <taxon>Sebacinales</taxon>
        <taxon>Serendipitaceae</taxon>
        <taxon>Serendipita</taxon>
    </lineage>
</organism>
<dbReference type="EMBL" id="KN824284">
    <property type="protein sequence ID" value="KIM30649.1"/>
    <property type="molecule type" value="Genomic_DNA"/>
</dbReference>
<dbReference type="Proteomes" id="UP000054097">
    <property type="component" value="Unassembled WGS sequence"/>
</dbReference>
<proteinExistence type="predicted"/>
<accession>A0A0C3BEV6</accession>
<feature type="compositionally biased region" description="Polar residues" evidence="1">
    <location>
        <begin position="137"/>
        <end position="157"/>
    </location>
</feature>
<gene>
    <name evidence="2" type="ORF">M408DRAFT_288876</name>
</gene>
<feature type="compositionally biased region" description="Low complexity" evidence="1">
    <location>
        <begin position="87"/>
        <end position="117"/>
    </location>
</feature>
<reference evidence="3" key="2">
    <citation type="submission" date="2015-01" db="EMBL/GenBank/DDBJ databases">
        <title>Evolutionary Origins and Diversification of the Mycorrhizal Mutualists.</title>
        <authorList>
            <consortium name="DOE Joint Genome Institute"/>
            <consortium name="Mycorrhizal Genomics Consortium"/>
            <person name="Kohler A."/>
            <person name="Kuo A."/>
            <person name="Nagy L.G."/>
            <person name="Floudas D."/>
            <person name="Copeland A."/>
            <person name="Barry K.W."/>
            <person name="Cichocki N."/>
            <person name="Veneault-Fourrey C."/>
            <person name="LaButti K."/>
            <person name="Lindquist E.A."/>
            <person name="Lipzen A."/>
            <person name="Lundell T."/>
            <person name="Morin E."/>
            <person name="Murat C."/>
            <person name="Riley R."/>
            <person name="Ohm R."/>
            <person name="Sun H."/>
            <person name="Tunlid A."/>
            <person name="Henrissat B."/>
            <person name="Grigoriev I.V."/>
            <person name="Hibbett D.S."/>
            <person name="Martin F."/>
        </authorList>
    </citation>
    <scope>NUCLEOTIDE SEQUENCE [LARGE SCALE GENOMIC DNA]</scope>
    <source>
        <strain evidence="3">MAFF 305830</strain>
    </source>
</reference>
<feature type="compositionally biased region" description="Low complexity" evidence="1">
    <location>
        <begin position="27"/>
        <end position="38"/>
    </location>
</feature>
<protein>
    <submittedName>
        <fullName evidence="2">Uncharacterized protein</fullName>
    </submittedName>
</protein>
<dbReference type="OrthoDB" id="8922241at2759"/>
<feature type="compositionally biased region" description="Low complexity" evidence="1">
    <location>
        <begin position="192"/>
        <end position="224"/>
    </location>
</feature>
<dbReference type="HOGENOM" id="CLU_998073_0_0_1"/>
<reference evidence="2 3" key="1">
    <citation type="submission" date="2014-04" db="EMBL/GenBank/DDBJ databases">
        <authorList>
            <consortium name="DOE Joint Genome Institute"/>
            <person name="Kuo A."/>
            <person name="Zuccaro A."/>
            <person name="Kohler A."/>
            <person name="Nagy L.G."/>
            <person name="Floudas D."/>
            <person name="Copeland A."/>
            <person name="Barry K.W."/>
            <person name="Cichocki N."/>
            <person name="Veneault-Fourrey C."/>
            <person name="LaButti K."/>
            <person name="Lindquist E.A."/>
            <person name="Lipzen A."/>
            <person name="Lundell T."/>
            <person name="Morin E."/>
            <person name="Murat C."/>
            <person name="Sun H."/>
            <person name="Tunlid A."/>
            <person name="Henrissat B."/>
            <person name="Grigoriev I.V."/>
            <person name="Hibbett D.S."/>
            <person name="Martin F."/>
            <person name="Nordberg H.P."/>
            <person name="Cantor M.N."/>
            <person name="Hua S.X."/>
        </authorList>
    </citation>
    <scope>NUCLEOTIDE SEQUENCE [LARGE SCALE GENOMIC DNA]</scope>
    <source>
        <strain evidence="2 3">MAFF 305830</strain>
    </source>
</reference>
<evidence type="ECO:0000256" key="1">
    <source>
        <dbReference type="SAM" id="MobiDB-lite"/>
    </source>
</evidence>
<feature type="compositionally biased region" description="Pro residues" evidence="1">
    <location>
        <begin position="268"/>
        <end position="279"/>
    </location>
</feature>